<sequence length="508" mass="51637">AAAKNAQQPPHKGTGPAAAALAAAAAAEGSALAAADPLAATLAATEAADFPVTVPPAAVTPQQQQQLQQFSLEPQWLLGKGLGALLRPRGLGGPPSELAAFAAAGWAADMAPLQQLPHETAAAAAARRLQAATVRMFAAADPDESPLQFKQRMQQLLQQAQEQQLLQDQQPELQQLQQQQQQQQEQEQDLPSSPAAAAAAAALQLQQQALKAQLPVSVRQLLSRYAHMSPKDFSLKGSIAENAELRAIRAAIEEAEAIHATERYQQLLAATGEDTEAAAEEPAAAAAETAAAAADGTGAAADGTGAAAATAAPDAKAAAAAETKTAAAAAAAAGKLGGQEGGVAAAADLLERRRRAAAATIERAGAALAAAAAERLGPAAAAAAAAAAGCCVYPGLLVKGRVQRVLQQAAIIDIGVSVDALLLAADVWLPLERCSSSSSSSSSRNLRLLLQQGDTIHCVVSKVSSKSLRVSLLPLRQVAAWGTLMRAAKTRETLPALTQQLIPGELAS</sequence>
<keyword evidence="3" id="KW-0689">Ribosomal protein</keyword>
<reference evidence="3" key="2">
    <citation type="submission" date="2013-10" db="EMBL/GenBank/DDBJ databases">
        <authorList>
            <person name="Aslett M."/>
        </authorList>
    </citation>
    <scope>NUCLEOTIDE SEQUENCE [LARGE SCALE GENOMIC DNA]</scope>
    <source>
        <strain evidence="3">Houghton</strain>
    </source>
</reference>
<reference evidence="3" key="1">
    <citation type="submission" date="2013-10" db="EMBL/GenBank/DDBJ databases">
        <title>Genomic analysis of the causative agents of coccidiosis in chickens.</title>
        <authorList>
            <person name="Reid A.J."/>
            <person name="Blake D."/>
            <person name="Billington K."/>
            <person name="Browne H."/>
            <person name="Dunn M."/>
            <person name="Hung S."/>
            <person name="Kawahara F."/>
            <person name="Miranda-Saavedra D."/>
            <person name="Mourier T."/>
            <person name="Nagra H."/>
            <person name="Otto T.D."/>
            <person name="Rawlings N."/>
            <person name="Sanchez A."/>
            <person name="Sanders M."/>
            <person name="Subramaniam C."/>
            <person name="Tay Y."/>
            <person name="Dear P."/>
            <person name="Doerig C."/>
            <person name="Gruber A."/>
            <person name="Parkinson J."/>
            <person name="Shirley M."/>
            <person name="Wan K.L."/>
            <person name="Berriman M."/>
            <person name="Tomley F."/>
            <person name="Pain A."/>
        </authorList>
    </citation>
    <scope>NUCLEOTIDE SEQUENCE [LARGE SCALE GENOMIC DNA]</scope>
    <source>
        <strain evidence="3">Houghton</strain>
    </source>
</reference>
<dbReference type="VEuPathDB" id="ToxoDB:ETH_00042370"/>
<organism evidence="3 4">
    <name type="scientific">Eimeria tenella</name>
    <name type="common">Coccidian parasite</name>
    <dbReference type="NCBI Taxonomy" id="5802"/>
    <lineage>
        <taxon>Eukaryota</taxon>
        <taxon>Sar</taxon>
        <taxon>Alveolata</taxon>
        <taxon>Apicomplexa</taxon>
        <taxon>Conoidasida</taxon>
        <taxon>Coccidia</taxon>
        <taxon>Eucoccidiorida</taxon>
        <taxon>Eimeriorina</taxon>
        <taxon>Eimeriidae</taxon>
        <taxon>Eimeria</taxon>
    </lineage>
</organism>
<evidence type="ECO:0000256" key="1">
    <source>
        <dbReference type="SAM" id="MobiDB-lite"/>
    </source>
</evidence>
<gene>
    <name evidence="3" type="ORF">ETH_00042370</name>
</gene>
<keyword evidence="4" id="KW-1185">Reference proteome</keyword>
<dbReference type="Proteomes" id="UP000030747">
    <property type="component" value="Unassembled WGS sequence"/>
</dbReference>
<evidence type="ECO:0000313" key="3">
    <source>
        <dbReference type="EMBL" id="CDJ38708.1"/>
    </source>
</evidence>
<keyword evidence="3" id="KW-0687">Ribonucleoprotein</keyword>
<dbReference type="EMBL" id="HG674018">
    <property type="protein sequence ID" value="CDJ38708.1"/>
    <property type="molecule type" value="Genomic_DNA"/>
</dbReference>
<accession>U6KP77</accession>
<feature type="region of interest" description="Disordered" evidence="1">
    <location>
        <begin position="168"/>
        <end position="195"/>
    </location>
</feature>
<name>U6KP77_EIMTE</name>
<dbReference type="GO" id="GO:0005840">
    <property type="term" value="C:ribosome"/>
    <property type="evidence" value="ECO:0007669"/>
    <property type="project" value="UniProtKB-KW"/>
</dbReference>
<dbReference type="VEuPathDB" id="ToxoDB:ETH2_1409100"/>
<feature type="non-terminal residue" evidence="3">
    <location>
        <position position="1"/>
    </location>
</feature>
<evidence type="ECO:0000259" key="2">
    <source>
        <dbReference type="PROSITE" id="PS50126"/>
    </source>
</evidence>
<dbReference type="GeneID" id="25257513"/>
<dbReference type="AlphaFoldDB" id="U6KP77"/>
<dbReference type="InterPro" id="IPR012340">
    <property type="entry name" value="NA-bd_OB-fold"/>
</dbReference>
<protein>
    <submittedName>
        <fullName evidence="3">30S ribosomal protein S1, putative</fullName>
    </submittedName>
</protein>
<dbReference type="SMART" id="SM00316">
    <property type="entry name" value="S1"/>
    <property type="match status" value="1"/>
</dbReference>
<dbReference type="CDD" id="cd00164">
    <property type="entry name" value="S1_like"/>
    <property type="match status" value="1"/>
</dbReference>
<dbReference type="PROSITE" id="PS50126">
    <property type="entry name" value="S1"/>
    <property type="match status" value="1"/>
</dbReference>
<dbReference type="GO" id="GO:0003676">
    <property type="term" value="F:nucleic acid binding"/>
    <property type="evidence" value="ECO:0007669"/>
    <property type="project" value="InterPro"/>
</dbReference>
<dbReference type="InterPro" id="IPR003029">
    <property type="entry name" value="S1_domain"/>
</dbReference>
<proteinExistence type="predicted"/>
<dbReference type="OrthoDB" id="331005at2759"/>
<dbReference type="RefSeq" id="XP_013229464.1">
    <property type="nucleotide sequence ID" value="XM_013374010.1"/>
</dbReference>
<evidence type="ECO:0000313" key="4">
    <source>
        <dbReference type="Proteomes" id="UP000030747"/>
    </source>
</evidence>
<dbReference type="SUPFAM" id="SSF50249">
    <property type="entry name" value="Nucleic acid-binding proteins"/>
    <property type="match status" value="1"/>
</dbReference>
<dbReference type="Gene3D" id="2.40.50.140">
    <property type="entry name" value="Nucleic acid-binding proteins"/>
    <property type="match status" value="1"/>
</dbReference>
<feature type="domain" description="S1 motif" evidence="2">
    <location>
        <begin position="395"/>
        <end position="476"/>
    </location>
</feature>